<dbReference type="NCBIfam" id="TIGR00229">
    <property type="entry name" value="sensory_box"/>
    <property type="match status" value="1"/>
</dbReference>
<sequence length="1052" mass="118541">MEESGKISNIRYALGRVAWLLDGSNSVKMMLNCPDMRDVIKGWVDLVGHPILQMHSQFVAEALRLERLNLSEKERQKEVRELHKRKHQNPMFYCTTTDIEYGYLDKTDWIEVCSEMDRAIEVSCAFLSEHLLPRLLGSSIGKELAIRADWHNLIIKQADYPSMVLDAAKSLIDSTVCVYDEENKNMHGIVPDALGGIQILNDFLQAEAALVAGCVNGNISVSQIPISHQGVTKYRVIVLVDMVPSQADERLAKAELFLEYLPSTTSCDSANDIARGLAVSSLPDYYDDDAPAMSALGMRVDPLITKGEPLNKPTSIATNLVIGENVDMYGKAFGKKHQDVAEDISTKAPIWFENASYALDIILKHEQSRSIFQAFLDSEHRRPPLDFYLQVEEQLINGVNNQSEQEQVAKKITLEYNCKLARAKLEKHKANPNKDKVELPCLVTKDKDLTSDTSDIWKKFYDASCTNDDNTTNAYNWVHEAKSQAGQVFKMLVVDSFTRFILSKDGKKKLNQVATESELVHEALNKNPLLPKNVEEWMTALIAIIEQWPACTVVSDMTIAGAPMIYVNPMFLKTTRYEYAQVVGRNCRFLQGPATEAQGIDIIRRTLKGGRDCHVLLTNYRKDGTLFKNLLTMRPIFDADGIYRYCIGVQFEIKDATRLQLELGRLDKLLQLLPCLVPFQGTIHEAAHLPQSCLDGTVTPTSPHIQDTEKNKIHKLQENQRFAATKISWLLHPRKTLEIMLHDPLGIVALDKYMTRRSPLGRSALEFCRIVEELLVFAQKEQAPAVANKFSKFETILTNFSELTSVNTDASEWTKLLEQLSKWRELWLNAIQKSSFRSFLNTFEAAQLFEALRARENEEDPTCANLLYASLYSGASCEKKLKTILSYSSNQESFFLDMIHAISLSLGSDVGLVVSDMRTPGLPLIYTSSGFIGVTGYGKEQIGCPCSFLQGPKSEEYIIEEIVDALRYAESTYVKIINYKQTCEPFQCCLALCPIFTANKDEYIFQIGLQIDVTDPKRDQLSRLGKLADFLRFLPKTVASAPYPSPAVQILQ</sequence>
<dbReference type="GO" id="GO:0005634">
    <property type="term" value="C:nucleus"/>
    <property type="evidence" value="ECO:0007669"/>
    <property type="project" value="TreeGrafter"/>
</dbReference>
<reference evidence="6" key="1">
    <citation type="submission" date="2021-01" db="EMBL/GenBank/DDBJ databases">
        <authorList>
            <person name="Corre E."/>
            <person name="Pelletier E."/>
            <person name="Niang G."/>
            <person name="Scheremetjew M."/>
            <person name="Finn R."/>
            <person name="Kale V."/>
            <person name="Holt S."/>
            <person name="Cochrane G."/>
            <person name="Meng A."/>
            <person name="Brown T."/>
            <person name="Cohen L."/>
        </authorList>
    </citation>
    <scope>NUCLEOTIDE SEQUENCE</scope>
    <source>
        <strain evidence="6">CCMP1510</strain>
    </source>
</reference>
<dbReference type="AlphaFoldDB" id="A0A7S3NL50"/>
<evidence type="ECO:0000259" key="5">
    <source>
        <dbReference type="PROSITE" id="PS50132"/>
    </source>
</evidence>
<proteinExistence type="predicted"/>
<gene>
    <name evidence="6" type="ORF">ALAG00032_LOCUS8454</name>
</gene>
<accession>A0A7S3NL50</accession>
<evidence type="ECO:0000256" key="3">
    <source>
        <dbReference type="ARBA" id="ARBA00022991"/>
    </source>
</evidence>
<dbReference type="InterPro" id="IPR036305">
    <property type="entry name" value="RGS_sf"/>
</dbReference>
<evidence type="ECO:0000313" key="6">
    <source>
        <dbReference type="EMBL" id="CAE0367697.1"/>
    </source>
</evidence>
<dbReference type="PANTHER" id="PTHR47429">
    <property type="entry name" value="PROTEIN TWIN LOV 1"/>
    <property type="match status" value="1"/>
</dbReference>
<dbReference type="Gene3D" id="3.30.450.20">
    <property type="entry name" value="PAS domain"/>
    <property type="match status" value="2"/>
</dbReference>
<name>A0A7S3NL50_9STRA</name>
<dbReference type="PROSITE" id="PS50132">
    <property type="entry name" value="RGS"/>
    <property type="match status" value="1"/>
</dbReference>
<feature type="domain" description="RGS" evidence="5">
    <location>
        <begin position="358"/>
        <end position="393"/>
    </location>
</feature>
<evidence type="ECO:0008006" key="7">
    <source>
        <dbReference type="Google" id="ProtNLM"/>
    </source>
</evidence>
<dbReference type="Pfam" id="PF13426">
    <property type="entry name" value="PAS_9"/>
    <property type="match status" value="2"/>
</dbReference>
<evidence type="ECO:0000256" key="2">
    <source>
        <dbReference type="ARBA" id="ARBA00022643"/>
    </source>
</evidence>
<evidence type="ECO:0000256" key="1">
    <source>
        <dbReference type="ARBA" id="ARBA00022630"/>
    </source>
</evidence>
<dbReference type="PROSITE" id="PS50113">
    <property type="entry name" value="PAC"/>
    <property type="match status" value="1"/>
</dbReference>
<dbReference type="PANTHER" id="PTHR47429:SF2">
    <property type="entry name" value="PROTEIN TWIN LOV 1"/>
    <property type="match status" value="1"/>
</dbReference>
<keyword evidence="3" id="KW-0157">Chromophore</keyword>
<dbReference type="SUPFAM" id="SSF48097">
    <property type="entry name" value="Regulator of G-protein signaling, RGS"/>
    <property type="match status" value="1"/>
</dbReference>
<dbReference type="InterPro" id="IPR016137">
    <property type="entry name" value="RGS"/>
</dbReference>
<dbReference type="InterPro" id="IPR044926">
    <property type="entry name" value="RGS_subdomain_2"/>
</dbReference>
<keyword evidence="2" id="KW-0288">FMN</keyword>
<dbReference type="InterPro" id="IPR000014">
    <property type="entry name" value="PAS"/>
</dbReference>
<dbReference type="CDD" id="cd00130">
    <property type="entry name" value="PAS"/>
    <property type="match status" value="1"/>
</dbReference>
<dbReference type="InterPro" id="IPR035965">
    <property type="entry name" value="PAS-like_dom_sf"/>
</dbReference>
<protein>
    <recommendedName>
        <fullName evidence="7">PAS domain-containing protein</fullName>
    </recommendedName>
</protein>
<feature type="domain" description="PAC" evidence="4">
    <location>
        <begin position="611"/>
        <end position="665"/>
    </location>
</feature>
<keyword evidence="1" id="KW-0285">Flavoprotein</keyword>
<dbReference type="EMBL" id="HBIJ01012445">
    <property type="protein sequence ID" value="CAE0367697.1"/>
    <property type="molecule type" value="Transcribed_RNA"/>
</dbReference>
<dbReference type="Gene3D" id="1.10.167.10">
    <property type="entry name" value="Regulator of G-protein Signalling 4, domain 2"/>
    <property type="match status" value="1"/>
</dbReference>
<dbReference type="SUPFAM" id="SSF55785">
    <property type="entry name" value="PYP-like sensor domain (PAS domain)"/>
    <property type="match status" value="2"/>
</dbReference>
<dbReference type="InterPro" id="IPR000700">
    <property type="entry name" value="PAS-assoc_C"/>
</dbReference>
<organism evidence="6">
    <name type="scientific">Aureoumbra lagunensis</name>
    <dbReference type="NCBI Taxonomy" id="44058"/>
    <lineage>
        <taxon>Eukaryota</taxon>
        <taxon>Sar</taxon>
        <taxon>Stramenopiles</taxon>
        <taxon>Ochrophyta</taxon>
        <taxon>Pelagophyceae</taxon>
        <taxon>Pelagomonadales</taxon>
        <taxon>Aureoumbra</taxon>
    </lineage>
</organism>
<evidence type="ECO:0000259" key="4">
    <source>
        <dbReference type="PROSITE" id="PS50113"/>
    </source>
</evidence>